<dbReference type="Proteomes" id="UP001610335">
    <property type="component" value="Unassembled WGS sequence"/>
</dbReference>
<evidence type="ECO:0000313" key="2">
    <source>
        <dbReference type="EMBL" id="KAL2826488.1"/>
    </source>
</evidence>
<dbReference type="InterPro" id="IPR000120">
    <property type="entry name" value="Amidase"/>
</dbReference>
<evidence type="ECO:0000313" key="3">
    <source>
        <dbReference type="Proteomes" id="UP001610335"/>
    </source>
</evidence>
<name>A0ABR4IFG9_9EURO</name>
<gene>
    <name evidence="2" type="ORF">BDW59DRAFT_161007</name>
</gene>
<comment type="caution">
    <text evidence="2">The sequence shown here is derived from an EMBL/GenBank/DDBJ whole genome shotgun (WGS) entry which is preliminary data.</text>
</comment>
<dbReference type="InterPro" id="IPR023631">
    <property type="entry name" value="Amidase_dom"/>
</dbReference>
<sequence>MKPTYDAISLEGQKTFAPSFDTFGFFARSVEDLQLLADVFALEDDEPARDVPLKDVYVALIKTPMWLQAGAGAVAAMGKAAIIPQKCGVQVEDVSFPGSPEGNTGNKANLAAEICDLVENTANYSHKEKWKLVIRTLICGLNNLAAKYSVIPTPSAVDEGPLGFDNMGRATFDTLWTAKFHMPAINIPAFRGANGMPIGISLVAPQFRDQHLLRISKIIGEVLMDDNGGRHASSDSLLLLSTSLDAQDIVSWAGDLMAELLS</sequence>
<dbReference type="PANTHER" id="PTHR11895:SF7">
    <property type="entry name" value="GLUTAMYL-TRNA(GLN) AMIDOTRANSFERASE SUBUNIT A, MITOCHONDRIAL"/>
    <property type="match status" value="1"/>
</dbReference>
<accession>A0ABR4IFG9</accession>
<dbReference type="InterPro" id="IPR036928">
    <property type="entry name" value="AS_sf"/>
</dbReference>
<reference evidence="2 3" key="1">
    <citation type="submission" date="2024-07" db="EMBL/GenBank/DDBJ databases">
        <title>Section-level genome sequencing and comparative genomics of Aspergillus sections Usti and Cavernicolus.</title>
        <authorList>
            <consortium name="Lawrence Berkeley National Laboratory"/>
            <person name="Nybo J.L."/>
            <person name="Vesth T.C."/>
            <person name="Theobald S."/>
            <person name="Frisvad J.C."/>
            <person name="Larsen T.O."/>
            <person name="Kjaerboelling I."/>
            <person name="Rothschild-Mancinelli K."/>
            <person name="Lyhne E.K."/>
            <person name="Kogle M.E."/>
            <person name="Barry K."/>
            <person name="Clum A."/>
            <person name="Na H."/>
            <person name="Ledsgaard L."/>
            <person name="Lin J."/>
            <person name="Lipzen A."/>
            <person name="Kuo A."/>
            <person name="Riley R."/>
            <person name="Mondo S."/>
            <person name="LaButti K."/>
            <person name="Haridas S."/>
            <person name="Pangalinan J."/>
            <person name="Salamov A.A."/>
            <person name="Simmons B.A."/>
            <person name="Magnuson J.K."/>
            <person name="Chen J."/>
            <person name="Drula E."/>
            <person name="Henrissat B."/>
            <person name="Wiebenga A."/>
            <person name="Lubbers R.J."/>
            <person name="Gomes A.C."/>
            <person name="Makela M.R."/>
            <person name="Stajich J."/>
            <person name="Grigoriev I.V."/>
            <person name="Mortensen U.H."/>
            <person name="De vries R.P."/>
            <person name="Baker S.E."/>
            <person name="Andersen M.R."/>
        </authorList>
    </citation>
    <scope>NUCLEOTIDE SEQUENCE [LARGE SCALE GENOMIC DNA]</scope>
    <source>
        <strain evidence="2 3">CBS 600.67</strain>
    </source>
</reference>
<keyword evidence="3" id="KW-1185">Reference proteome</keyword>
<dbReference type="EMBL" id="JBFXLS010000030">
    <property type="protein sequence ID" value="KAL2826488.1"/>
    <property type="molecule type" value="Genomic_DNA"/>
</dbReference>
<dbReference type="Gene3D" id="3.90.1300.10">
    <property type="entry name" value="Amidase signature (AS) domain"/>
    <property type="match status" value="1"/>
</dbReference>
<dbReference type="PANTHER" id="PTHR11895">
    <property type="entry name" value="TRANSAMIDASE"/>
    <property type="match status" value="1"/>
</dbReference>
<proteinExistence type="predicted"/>
<dbReference type="Pfam" id="PF01425">
    <property type="entry name" value="Amidase"/>
    <property type="match status" value="1"/>
</dbReference>
<feature type="domain" description="Amidase" evidence="1">
    <location>
        <begin position="1"/>
        <end position="108"/>
    </location>
</feature>
<organism evidence="2 3">
    <name type="scientific">Aspergillus cavernicola</name>
    <dbReference type="NCBI Taxonomy" id="176166"/>
    <lineage>
        <taxon>Eukaryota</taxon>
        <taxon>Fungi</taxon>
        <taxon>Dikarya</taxon>
        <taxon>Ascomycota</taxon>
        <taxon>Pezizomycotina</taxon>
        <taxon>Eurotiomycetes</taxon>
        <taxon>Eurotiomycetidae</taxon>
        <taxon>Eurotiales</taxon>
        <taxon>Aspergillaceae</taxon>
        <taxon>Aspergillus</taxon>
        <taxon>Aspergillus subgen. Nidulantes</taxon>
    </lineage>
</organism>
<protein>
    <submittedName>
        <fullName evidence="2">Amidase signature domain-containing protein</fullName>
    </submittedName>
</protein>
<dbReference type="SUPFAM" id="SSF75304">
    <property type="entry name" value="Amidase signature (AS) enzymes"/>
    <property type="match status" value="1"/>
</dbReference>
<evidence type="ECO:0000259" key="1">
    <source>
        <dbReference type="Pfam" id="PF01425"/>
    </source>
</evidence>